<proteinExistence type="predicted"/>
<feature type="transmembrane region" description="Helical" evidence="1">
    <location>
        <begin position="38"/>
        <end position="62"/>
    </location>
</feature>
<evidence type="ECO:0000313" key="3">
    <source>
        <dbReference type="Proteomes" id="UP000609879"/>
    </source>
</evidence>
<evidence type="ECO:0008006" key="4">
    <source>
        <dbReference type="Google" id="ProtNLM"/>
    </source>
</evidence>
<feature type="transmembrane region" description="Helical" evidence="1">
    <location>
        <begin position="6"/>
        <end position="26"/>
    </location>
</feature>
<dbReference type="RefSeq" id="WP_203765784.1">
    <property type="nucleotide sequence ID" value="NZ_BAAABO010000019.1"/>
</dbReference>
<gene>
    <name evidence="2" type="ORF">Ade02nite_40740</name>
</gene>
<comment type="caution">
    <text evidence="2">The sequence shown here is derived from an EMBL/GenBank/DDBJ whole genome shotgun (WGS) entry which is preliminary data.</text>
</comment>
<evidence type="ECO:0000256" key="1">
    <source>
        <dbReference type="SAM" id="Phobius"/>
    </source>
</evidence>
<protein>
    <recommendedName>
        <fullName evidence="4">DUF3302 domain-containing protein</fullName>
    </recommendedName>
</protein>
<sequence length="86" mass="9693">MEFALGIAYFIGIFIAMVVTRHRAGVGQGRIKVFGRDGFGLGWVLGNAFACLFWPVTLVIWLSRGRPEPRVVFNERARERKAAQQI</sequence>
<keyword evidence="3" id="KW-1185">Reference proteome</keyword>
<keyword evidence="1" id="KW-0812">Transmembrane</keyword>
<keyword evidence="1" id="KW-0472">Membrane</keyword>
<dbReference type="EMBL" id="BOMI01000077">
    <property type="protein sequence ID" value="GID75433.1"/>
    <property type="molecule type" value="Genomic_DNA"/>
</dbReference>
<dbReference type="Proteomes" id="UP000609879">
    <property type="component" value="Unassembled WGS sequence"/>
</dbReference>
<evidence type="ECO:0000313" key="2">
    <source>
        <dbReference type="EMBL" id="GID75433.1"/>
    </source>
</evidence>
<reference evidence="2 3" key="1">
    <citation type="submission" date="2021-01" db="EMBL/GenBank/DDBJ databases">
        <title>Whole genome shotgun sequence of Actinoplanes deccanensis NBRC 13994.</title>
        <authorList>
            <person name="Komaki H."/>
            <person name="Tamura T."/>
        </authorList>
    </citation>
    <scope>NUCLEOTIDE SEQUENCE [LARGE SCALE GENOMIC DNA]</scope>
    <source>
        <strain evidence="2 3">NBRC 13994</strain>
    </source>
</reference>
<keyword evidence="1" id="KW-1133">Transmembrane helix</keyword>
<name>A0ABQ3Y629_9ACTN</name>
<accession>A0ABQ3Y629</accession>
<organism evidence="2 3">
    <name type="scientific">Paractinoplanes deccanensis</name>
    <dbReference type="NCBI Taxonomy" id="113561"/>
    <lineage>
        <taxon>Bacteria</taxon>
        <taxon>Bacillati</taxon>
        <taxon>Actinomycetota</taxon>
        <taxon>Actinomycetes</taxon>
        <taxon>Micromonosporales</taxon>
        <taxon>Micromonosporaceae</taxon>
        <taxon>Paractinoplanes</taxon>
    </lineage>
</organism>